<dbReference type="AlphaFoldDB" id="A0A7X5YAV3"/>
<accession>A0A7X5YAV3</accession>
<name>A0A7X5YAV3_9BACT</name>
<dbReference type="InterPro" id="IPR013230">
    <property type="entry name" value="Peptidase_M15A_C"/>
</dbReference>
<evidence type="ECO:0000313" key="3">
    <source>
        <dbReference type="EMBL" id="WOF13473.1"/>
    </source>
</evidence>
<feature type="domain" description="Peptidase M15A C-terminal" evidence="1">
    <location>
        <begin position="6"/>
        <end position="106"/>
    </location>
</feature>
<reference evidence="2 4" key="2">
    <citation type="submission" date="2020-03" db="EMBL/GenBank/DDBJ databases">
        <title>Genomic Encyclopedia of Type Strains, Phase IV (KMG-IV): sequencing the most valuable type-strain genomes for metagenomic binning, comparative biology and taxonomic classification.</title>
        <authorList>
            <person name="Goeker M."/>
        </authorList>
    </citation>
    <scope>NUCLEOTIDE SEQUENCE [LARGE SCALE GENOMIC DNA]</scope>
    <source>
        <strain evidence="2 4">DSM 105722</strain>
    </source>
</reference>
<dbReference type="GeneID" id="86892609"/>
<dbReference type="Proteomes" id="UP000576368">
    <property type="component" value="Unassembled WGS sequence"/>
</dbReference>
<reference evidence="3 5" key="1">
    <citation type="submission" date="2019-09" db="EMBL/GenBank/DDBJ databases">
        <title>Butyricimonas paravirosa DSM 105722 (=214-4 = JCM 18677 = CCUG 65563).</title>
        <authorList>
            <person name="Le Roy T."/>
            <person name="Cani P.D."/>
        </authorList>
    </citation>
    <scope>NUCLEOTIDE SEQUENCE [LARGE SCALE GENOMIC DNA]</scope>
    <source>
        <strain evidence="3 5">DSM 105722</strain>
    </source>
</reference>
<dbReference type="Pfam" id="PF08291">
    <property type="entry name" value="Peptidase_M15_3"/>
    <property type="match status" value="1"/>
</dbReference>
<dbReference type="EMBL" id="JAATLI010000004">
    <property type="protein sequence ID" value="NJC17779.1"/>
    <property type="molecule type" value="Genomic_DNA"/>
</dbReference>
<evidence type="ECO:0000259" key="1">
    <source>
        <dbReference type="Pfam" id="PF08291"/>
    </source>
</evidence>
<dbReference type="RefSeq" id="WP_118303547.1">
    <property type="nucleotide sequence ID" value="NZ_BMPA01000004.1"/>
</dbReference>
<dbReference type="Proteomes" id="UP001302374">
    <property type="component" value="Chromosome"/>
</dbReference>
<sequence>MITSKYFKEDEFNRCSPSCSLQDMKQTTISKLDTAREVAGIPFVLTSAYRSPEHDRSKGRSGTGAHTIGRAIDIRCNTSRNRFLVVNALLKAGFKRIGVGKTFVHADDSETHDQEVIWLY</sequence>
<gene>
    <name evidence="3" type="ORF">F1644_14900</name>
    <name evidence="2" type="ORF">GGR15_001394</name>
</gene>
<dbReference type="EMBL" id="CP043839">
    <property type="protein sequence ID" value="WOF13473.1"/>
    <property type="molecule type" value="Genomic_DNA"/>
</dbReference>
<evidence type="ECO:0000313" key="2">
    <source>
        <dbReference type="EMBL" id="NJC17779.1"/>
    </source>
</evidence>
<dbReference type="SUPFAM" id="SSF55166">
    <property type="entry name" value="Hedgehog/DD-peptidase"/>
    <property type="match status" value="1"/>
</dbReference>
<organism evidence="2 4">
    <name type="scientific">Butyricimonas paravirosa</name>
    <dbReference type="NCBI Taxonomy" id="1472417"/>
    <lineage>
        <taxon>Bacteria</taxon>
        <taxon>Pseudomonadati</taxon>
        <taxon>Bacteroidota</taxon>
        <taxon>Bacteroidia</taxon>
        <taxon>Bacteroidales</taxon>
        <taxon>Odoribacteraceae</taxon>
        <taxon>Butyricimonas</taxon>
    </lineage>
</organism>
<dbReference type="InterPro" id="IPR009045">
    <property type="entry name" value="Zn_M74/Hedgehog-like"/>
</dbReference>
<keyword evidence="5" id="KW-1185">Reference proteome</keyword>
<evidence type="ECO:0000313" key="5">
    <source>
        <dbReference type="Proteomes" id="UP001302374"/>
    </source>
</evidence>
<proteinExistence type="predicted"/>
<dbReference type="Gene3D" id="3.30.1380.10">
    <property type="match status" value="1"/>
</dbReference>
<evidence type="ECO:0000313" key="4">
    <source>
        <dbReference type="Proteomes" id="UP000576368"/>
    </source>
</evidence>
<protein>
    <submittedName>
        <fullName evidence="3">Peptidase M15</fullName>
    </submittedName>
    <submittedName>
        <fullName evidence="2">Uncharacterized protein YcbK (DUF882 family)</fullName>
    </submittedName>
</protein>